<feature type="domain" description="DUF4382" evidence="4">
    <location>
        <begin position="221"/>
        <end position="334"/>
    </location>
</feature>
<dbReference type="Pfam" id="PF14321">
    <property type="entry name" value="DUF4382"/>
    <property type="match status" value="1"/>
</dbReference>
<dbReference type="InterPro" id="IPR011460">
    <property type="entry name" value="Lcl_C"/>
</dbReference>
<protein>
    <submittedName>
        <fullName evidence="6">Uncharacterized protein</fullName>
    </submittedName>
</protein>
<evidence type="ECO:0000313" key="7">
    <source>
        <dbReference type="Proteomes" id="UP000287853"/>
    </source>
</evidence>
<dbReference type="InterPro" id="IPR033803">
    <property type="entry name" value="CBD-like_Golvesin-Xly"/>
</dbReference>
<keyword evidence="2" id="KW-0812">Transmembrane</keyword>
<keyword evidence="2" id="KW-1133">Transmembrane helix</keyword>
<sequence length="1679" mass="183112">MQSSGNLFRQGFLSNRSRKLVFSCFFNSVTFLLNMFRLSSLVRSLGFSLFSFIFIFSCFASPSQAAGTKEARGAIEAIKILLLDNNAAAPCTPSFEVIENTSESKQTTSEDVADLQWEIKNTSACDAEDYRLDFHFVDSSGSAADYSDEGYSLFSIKAGESEVVQANIKNIPKKKGKYKVKFNISNNKGKVLPISSGGLQFEGEFEVDDDGGTPDNFMSISAIQLDVLKIEACTDEGGCTVASGPVQLDLLELADGKVNFANQVLLPDNTKELRLVLGENNTITAEGISSALTVPSGSTSGLKLKGQQVFSEKGGFLIGITLDFDLEKDLVVQEEKSNSNGKGKGKKASSDDAVVYSFKLKPVIKVETAQVEALPENMTAVVALPGEDVTLTLGDDFSLQIPAGAVSEATIITAKEIKYFVEVMDESTEKIIRKPGLASTYKLNPEGIQFVKPVRIAIPYNKDGLPPNRSENDLTILHDGISITSQIETGSHLAKGWIEHFSIVTVSYAGCKEGVCKEEIIEDGIRYRSYEFPEPFYAWDAYIPNTKVVLIDRKKLGTKYKLEVLAKDTGDGRFATQTVEQLAKANEAIVAINGNDFLGPKLDYRKESLGSYPNYTTMMDSNTKQDRDGNEVIISFGGTGENLSIPIKRIPKWEMIARFTDQKRGELPLEYSDCSYIYTKITNGDYLNVNKSTYVDDIRSCYRGKNWINNKCEKILDDQIDNSDYLDIDISLTNHELFIKDFMNCVSIDWATNFSSEYDIGRFFADKDKIFSFQEENILSEAIGTHATVLELNQGASESTCKYEGRELFEKVSAIGYSDKYVIFVASKLDSSENNNYILNYDDLCEIFRALGEEKSQAVLLDSGCSSQLVVQNELTNGHCLYDKKPDSQIPYKAPGPRHVVNAIGLVPIDQEEPNTPSDNPITIEENQASCVGPAEYWNNQAFGHDNASRWTWNNDAERGVDNYCTYQFSGFNSGKWEVEAYIPPSHATTRKACYELGDGDSTYGAEIDQYGEEGWVTLGVYEIKRGSLDVTLTDMTDEPYKSHSVGFDAIRLTPAPDQPLQGPEKTCVPRLSSGGNSDVSVFPSEAMLGKSKVFTVTGQNLPSILAFSLDGCDNILALGGTPAVATAAVASMDFAAMAVADADLDGTATSLQFSCTPNSVGLKTGSVDYDNNSYSFTVNVSEAALSCPLGNGYYCGKSSLSQNPNYLYYCQNGIYEEREQCFNGCETMPVGEDDKCSSGTPPQTSGYFIFPFAERESLWQICQGYNTPTISHTSKLIHSFDIAYGSGNLGSTGCWGNIGGSEDKTVIAPAAGTILWNGASDTDITCFQLENSVPNGHGDQIASVKLGHMKSNSARAGAGQYRAQGESIGKLCGPTGCPSAGGYAHTHIGVYTTSDCTGVTVPFGTVFGSGYDFSSDGSLHQWHGTEIPPYGPSPDLPVVNSVSPTNVTLNELTTFTVTGSNLPSALAFFIEECEDLTPLGGSSTSMQFSCTPSWTIGVKNGVVKDETGGNTLYEFTVDVSDDVPEESFTCTSGSQVQNWKNRDWQRCDDGNTYLWQEAKDYCDNLVLGGYSDWRLPTKDELKSLVVCTNGTPTPLADSPDEPYGCGNNNGGNDGSYDVPTIDPSFECQPEFYWSSTPKEVTDTSPLASKELAWGVYFYYGYAAGKNPNTVHAYVRCVR</sequence>
<evidence type="ECO:0000256" key="2">
    <source>
        <dbReference type="SAM" id="Phobius"/>
    </source>
</evidence>
<evidence type="ECO:0000256" key="1">
    <source>
        <dbReference type="SAM" id="MobiDB-lite"/>
    </source>
</evidence>
<dbReference type="Pfam" id="PF25275">
    <property type="entry name" value="Golvesin_C"/>
    <property type="match status" value="1"/>
</dbReference>
<proteinExistence type="predicted"/>
<evidence type="ECO:0000259" key="5">
    <source>
        <dbReference type="Pfam" id="PF25275"/>
    </source>
</evidence>
<reference evidence="6 7" key="1">
    <citation type="submission" date="2017-01" db="EMBL/GenBank/DDBJ databases">
        <title>The cable genome- insights into the physiology and evolution of filamentous bacteria capable of sulfide oxidation via long distance electron transfer.</title>
        <authorList>
            <person name="Schreiber L."/>
            <person name="Bjerg J.T."/>
            <person name="Boggild A."/>
            <person name="Van De Vossenberg J."/>
            <person name="Meysman F."/>
            <person name="Nielsen L.P."/>
            <person name="Schramm A."/>
            <person name="Kjeldsen K.U."/>
        </authorList>
    </citation>
    <scope>NUCLEOTIDE SEQUENCE [LARGE SCALE GENOMIC DNA]</scope>
    <source>
        <strain evidence="6">MCF</strain>
    </source>
</reference>
<keyword evidence="2" id="KW-0472">Membrane</keyword>
<dbReference type="InterPro" id="IPR011055">
    <property type="entry name" value="Dup_hybrid_motif"/>
</dbReference>
<feature type="domain" description="Golvesin/Xly CBD-like" evidence="5">
    <location>
        <begin position="936"/>
        <end position="1054"/>
    </location>
</feature>
<dbReference type="EMBL" id="MTKO01000099">
    <property type="protein sequence ID" value="RWX44235.1"/>
    <property type="molecule type" value="Genomic_DNA"/>
</dbReference>
<gene>
    <name evidence="6" type="ORF">H206_02231</name>
</gene>
<dbReference type="Gene3D" id="2.70.70.10">
    <property type="entry name" value="Glucose Permease (Domain IIA)"/>
    <property type="match status" value="1"/>
</dbReference>
<feature type="transmembrane region" description="Helical" evidence="2">
    <location>
        <begin position="20"/>
        <end position="38"/>
    </location>
</feature>
<feature type="region of interest" description="Disordered" evidence="1">
    <location>
        <begin position="1053"/>
        <end position="1073"/>
    </location>
</feature>
<dbReference type="Pfam" id="PF07603">
    <property type="entry name" value="Lcl_C"/>
    <property type="match status" value="1"/>
</dbReference>
<evidence type="ECO:0000313" key="6">
    <source>
        <dbReference type="EMBL" id="RWX44235.1"/>
    </source>
</evidence>
<name>A0A3S3QGY6_9BACT</name>
<dbReference type="Proteomes" id="UP000287853">
    <property type="component" value="Unassembled WGS sequence"/>
</dbReference>
<accession>A0A3S3QGY6</accession>
<evidence type="ECO:0000259" key="3">
    <source>
        <dbReference type="Pfam" id="PF07603"/>
    </source>
</evidence>
<keyword evidence="7" id="KW-1185">Reference proteome</keyword>
<organism evidence="6 7">
    <name type="scientific">Candidatus Electrothrix aarhusensis</name>
    <dbReference type="NCBI Taxonomy" id="1859131"/>
    <lineage>
        <taxon>Bacteria</taxon>
        <taxon>Pseudomonadati</taxon>
        <taxon>Thermodesulfobacteriota</taxon>
        <taxon>Desulfobulbia</taxon>
        <taxon>Desulfobulbales</taxon>
        <taxon>Desulfobulbaceae</taxon>
        <taxon>Candidatus Electrothrix</taxon>
    </lineage>
</organism>
<feature type="domain" description="Lcl C-terminal" evidence="3">
    <location>
        <begin position="1545"/>
        <end position="1679"/>
    </location>
</feature>
<comment type="caution">
    <text evidence="6">The sequence shown here is derived from an EMBL/GenBank/DDBJ whole genome shotgun (WGS) entry which is preliminary data.</text>
</comment>
<dbReference type="InterPro" id="IPR025491">
    <property type="entry name" value="DUF4382"/>
</dbReference>
<evidence type="ECO:0000259" key="4">
    <source>
        <dbReference type="Pfam" id="PF14321"/>
    </source>
</evidence>